<reference evidence="2 3" key="1">
    <citation type="submission" date="2018-12" db="EMBL/GenBank/DDBJ databases">
        <authorList>
            <consortium name="Pathogen Informatics"/>
        </authorList>
    </citation>
    <scope>NUCLEOTIDE SEQUENCE [LARGE SCALE GENOMIC DNA]</scope>
    <source>
        <strain evidence="2 3">NCTC8284</strain>
    </source>
</reference>
<dbReference type="EMBL" id="LR134405">
    <property type="protein sequence ID" value="VEH68465.1"/>
    <property type="molecule type" value="Genomic_DNA"/>
</dbReference>
<gene>
    <name evidence="2" type="ORF">NCTC8284_03699</name>
</gene>
<dbReference type="KEGG" id="rpne:NCTC8284_03699"/>
<evidence type="ECO:0000313" key="3">
    <source>
        <dbReference type="Proteomes" id="UP000278733"/>
    </source>
</evidence>
<protein>
    <submittedName>
        <fullName evidence="2">Uncharacterized protein</fullName>
    </submittedName>
</protein>
<evidence type="ECO:0000256" key="1">
    <source>
        <dbReference type="SAM" id="MobiDB-lite"/>
    </source>
</evidence>
<proteinExistence type="predicted"/>
<name>A0A448MTK1_9PAST</name>
<dbReference type="Proteomes" id="UP000278733">
    <property type="component" value="Chromosome"/>
</dbReference>
<dbReference type="AlphaFoldDB" id="A0A448MTK1"/>
<feature type="compositionally biased region" description="Basic and acidic residues" evidence="1">
    <location>
        <begin position="11"/>
        <end position="58"/>
    </location>
</feature>
<accession>A0A448MTK1</accession>
<organism evidence="2 3">
    <name type="scientific">Rodentibacter pneumotropicus</name>
    <dbReference type="NCBI Taxonomy" id="758"/>
    <lineage>
        <taxon>Bacteria</taxon>
        <taxon>Pseudomonadati</taxon>
        <taxon>Pseudomonadota</taxon>
        <taxon>Gammaproteobacteria</taxon>
        <taxon>Pasteurellales</taxon>
        <taxon>Pasteurellaceae</taxon>
        <taxon>Rodentibacter</taxon>
    </lineage>
</organism>
<sequence>MRMSFLGAVKLEGHRNNDDSRGKRKGRGNDFSHDDRGRKFNEKNNRSFNEKPRRERRS</sequence>
<evidence type="ECO:0000313" key="2">
    <source>
        <dbReference type="EMBL" id="VEH68465.1"/>
    </source>
</evidence>
<feature type="region of interest" description="Disordered" evidence="1">
    <location>
        <begin position="1"/>
        <end position="58"/>
    </location>
</feature>